<evidence type="ECO:0000313" key="3">
    <source>
        <dbReference type="Proteomes" id="UP001642360"/>
    </source>
</evidence>
<keyword evidence="1" id="KW-0732">Signal</keyword>
<dbReference type="PANTHER" id="PTHR45181:SF4">
    <property type="entry name" value="HEAT SHOCK PROTEIN DNAJ WITH TETRATRICOPEPTIDE REPEAT-CONTAINING PROTEIN"/>
    <property type="match status" value="1"/>
</dbReference>
<feature type="chain" id="PRO_5044872753" evidence="1">
    <location>
        <begin position="23"/>
        <end position="92"/>
    </location>
</feature>
<dbReference type="EMBL" id="CAUOFW020010080">
    <property type="protein sequence ID" value="CAK9187687.1"/>
    <property type="molecule type" value="Genomic_DNA"/>
</dbReference>
<accession>A0ABC8V4E8</accession>
<reference evidence="2 3" key="1">
    <citation type="submission" date="2024-02" db="EMBL/GenBank/DDBJ databases">
        <authorList>
            <person name="Vignale AGUSTIN F."/>
            <person name="Sosa J E."/>
            <person name="Modenutti C."/>
        </authorList>
    </citation>
    <scope>NUCLEOTIDE SEQUENCE [LARGE SCALE GENOMIC DNA]</scope>
</reference>
<proteinExistence type="predicted"/>
<comment type="caution">
    <text evidence="2">The sequence shown here is derived from an EMBL/GenBank/DDBJ whole genome shotgun (WGS) entry which is preliminary data.</text>
</comment>
<gene>
    <name evidence="2" type="ORF">ILEXP_LOCUS58271</name>
</gene>
<organism evidence="2 3">
    <name type="scientific">Ilex paraguariensis</name>
    <name type="common">yerba mate</name>
    <dbReference type="NCBI Taxonomy" id="185542"/>
    <lineage>
        <taxon>Eukaryota</taxon>
        <taxon>Viridiplantae</taxon>
        <taxon>Streptophyta</taxon>
        <taxon>Embryophyta</taxon>
        <taxon>Tracheophyta</taxon>
        <taxon>Spermatophyta</taxon>
        <taxon>Magnoliopsida</taxon>
        <taxon>eudicotyledons</taxon>
        <taxon>Gunneridae</taxon>
        <taxon>Pentapetalae</taxon>
        <taxon>asterids</taxon>
        <taxon>campanulids</taxon>
        <taxon>Aquifoliales</taxon>
        <taxon>Aquifoliaceae</taxon>
        <taxon>Ilex</taxon>
    </lineage>
</organism>
<dbReference type="AlphaFoldDB" id="A0ABC8V4E8"/>
<keyword evidence="3" id="KW-1185">Reference proteome</keyword>
<evidence type="ECO:0000313" key="2">
    <source>
        <dbReference type="EMBL" id="CAK9187687.1"/>
    </source>
</evidence>
<name>A0ABC8V4E8_9AQUA</name>
<feature type="signal peptide" evidence="1">
    <location>
        <begin position="1"/>
        <end position="22"/>
    </location>
</feature>
<dbReference type="Proteomes" id="UP001642360">
    <property type="component" value="Unassembled WGS sequence"/>
</dbReference>
<protein>
    <submittedName>
        <fullName evidence="2">Uncharacterized protein</fullName>
    </submittedName>
</protein>
<sequence length="92" mass="10041">MSVFKLLPPPLALLFVAAEIEAGVCKMQTNVNCYLALGEVENASLHFMKCLQSGPDVCVDRKLLLEASEGLEKAQGKEREKLGKRIVEYGCG</sequence>
<evidence type="ECO:0000256" key="1">
    <source>
        <dbReference type="SAM" id="SignalP"/>
    </source>
</evidence>
<dbReference type="PANTHER" id="PTHR45181">
    <property type="entry name" value="HEAT SHOCK PROTEIN DNAJ WITH TETRATRICOPEPTIDE REPEAT-CONTAINING PROTEIN"/>
    <property type="match status" value="1"/>
</dbReference>